<keyword evidence="5" id="KW-0808">Transferase</keyword>
<evidence type="ECO:0000256" key="9">
    <source>
        <dbReference type="ARBA" id="ARBA00022833"/>
    </source>
</evidence>
<evidence type="ECO:0000259" key="11">
    <source>
        <dbReference type="PROSITE" id="PS50089"/>
    </source>
</evidence>
<reference evidence="13 14" key="1">
    <citation type="journal article" date="2020" name="bioRxiv">
        <title>Sequence and annotation of 42 cannabis genomes reveals extensive copy number variation in cannabinoid synthesis and pathogen resistance genes.</title>
        <authorList>
            <person name="Mckernan K.J."/>
            <person name="Helbert Y."/>
            <person name="Kane L.T."/>
            <person name="Ebling H."/>
            <person name="Zhang L."/>
            <person name="Liu B."/>
            <person name="Eaton Z."/>
            <person name="Mclaughlin S."/>
            <person name="Kingan S."/>
            <person name="Baybayan P."/>
            <person name="Concepcion G."/>
            <person name="Jordan M."/>
            <person name="Riva A."/>
            <person name="Barbazuk W."/>
            <person name="Harkins T."/>
        </authorList>
    </citation>
    <scope>NUCLEOTIDE SEQUENCE [LARGE SCALE GENOMIC DNA]</scope>
    <source>
        <strain evidence="14">cv. Jamaican Lion 4</strain>
        <tissue evidence="13">Leaf</tissue>
    </source>
</reference>
<dbReference type="Proteomes" id="UP000583929">
    <property type="component" value="Unassembled WGS sequence"/>
</dbReference>
<dbReference type="InterPro" id="IPR001841">
    <property type="entry name" value="Znf_RING"/>
</dbReference>
<dbReference type="PANTHER" id="PTHR10315:SF147">
    <property type="entry name" value="E3 UBIQUITIN-PROTEIN LIGASE SINA-LIKE 11-RELATED"/>
    <property type="match status" value="1"/>
</dbReference>
<evidence type="ECO:0000256" key="1">
    <source>
        <dbReference type="ARBA" id="ARBA00000900"/>
    </source>
</evidence>
<evidence type="ECO:0000256" key="7">
    <source>
        <dbReference type="ARBA" id="ARBA00022771"/>
    </source>
</evidence>
<dbReference type="AlphaFoldDB" id="A0A7J6F841"/>
<dbReference type="GO" id="GO:0006511">
    <property type="term" value="P:ubiquitin-dependent protein catabolic process"/>
    <property type="evidence" value="ECO:0007669"/>
    <property type="project" value="InterPro"/>
</dbReference>
<dbReference type="Gene3D" id="3.30.40.10">
    <property type="entry name" value="Zinc/RING finger domain, C3HC4 (zinc finger)"/>
    <property type="match status" value="1"/>
</dbReference>
<evidence type="ECO:0000256" key="8">
    <source>
        <dbReference type="ARBA" id="ARBA00022786"/>
    </source>
</evidence>
<dbReference type="SUPFAM" id="SSF49599">
    <property type="entry name" value="TRAF domain-like"/>
    <property type="match status" value="2"/>
</dbReference>
<dbReference type="EMBL" id="JAATIQ010000266">
    <property type="protein sequence ID" value="KAF4365999.1"/>
    <property type="molecule type" value="Genomic_DNA"/>
</dbReference>
<name>A0A7J6F841_CANSA</name>
<evidence type="ECO:0000259" key="12">
    <source>
        <dbReference type="PROSITE" id="PS51081"/>
    </source>
</evidence>
<evidence type="ECO:0000256" key="3">
    <source>
        <dbReference type="ARBA" id="ARBA00009119"/>
    </source>
</evidence>
<accession>A0A7J6F841</accession>
<dbReference type="GO" id="GO:0008270">
    <property type="term" value="F:zinc ion binding"/>
    <property type="evidence" value="ECO:0007669"/>
    <property type="project" value="UniProtKB-KW"/>
</dbReference>
<dbReference type="PROSITE" id="PS50089">
    <property type="entry name" value="ZF_RING_2"/>
    <property type="match status" value="1"/>
</dbReference>
<dbReference type="Gene3D" id="2.60.210.10">
    <property type="entry name" value="Apoptosis, Tumor Necrosis Factor Receptor Associated Protein 2, Chain A"/>
    <property type="match status" value="2"/>
</dbReference>
<keyword evidence="6" id="KW-0479">Metal-binding</keyword>
<dbReference type="InterPro" id="IPR013083">
    <property type="entry name" value="Znf_RING/FYVE/PHD"/>
</dbReference>
<dbReference type="InterPro" id="IPR008974">
    <property type="entry name" value="TRAF-like"/>
</dbReference>
<dbReference type="GO" id="GO:0016567">
    <property type="term" value="P:protein ubiquitination"/>
    <property type="evidence" value="ECO:0007669"/>
    <property type="project" value="UniProtKB-UniPathway"/>
</dbReference>
<proteinExistence type="inferred from homology"/>
<evidence type="ECO:0000256" key="5">
    <source>
        <dbReference type="ARBA" id="ARBA00022679"/>
    </source>
</evidence>
<dbReference type="Pfam" id="PF21362">
    <property type="entry name" value="Sina_RING"/>
    <property type="match status" value="1"/>
</dbReference>
<dbReference type="InterPro" id="IPR052088">
    <property type="entry name" value="E3_ubiquitin-ligase_SINA"/>
</dbReference>
<evidence type="ECO:0000313" key="13">
    <source>
        <dbReference type="EMBL" id="KAF4365999.1"/>
    </source>
</evidence>
<evidence type="ECO:0000256" key="2">
    <source>
        <dbReference type="ARBA" id="ARBA00004906"/>
    </source>
</evidence>
<dbReference type="Pfam" id="PF03145">
    <property type="entry name" value="Sina_TRAF"/>
    <property type="match status" value="2"/>
</dbReference>
<comment type="catalytic activity">
    <reaction evidence="1">
        <text>S-ubiquitinyl-[E2 ubiquitin-conjugating enzyme]-L-cysteine + [acceptor protein]-L-lysine = [E2 ubiquitin-conjugating enzyme]-L-cysteine + N(6)-ubiquitinyl-[acceptor protein]-L-lysine.</text>
        <dbReference type="EC" id="2.3.2.27"/>
    </reaction>
</comment>
<keyword evidence="14" id="KW-1185">Reference proteome</keyword>
<evidence type="ECO:0000313" key="14">
    <source>
        <dbReference type="Proteomes" id="UP000583929"/>
    </source>
</evidence>
<dbReference type="InterPro" id="IPR049548">
    <property type="entry name" value="Sina-like_RING"/>
</dbReference>
<dbReference type="SUPFAM" id="SSF57850">
    <property type="entry name" value="RING/U-box"/>
    <property type="match status" value="1"/>
</dbReference>
<evidence type="ECO:0000256" key="10">
    <source>
        <dbReference type="PROSITE-ProRule" id="PRU00455"/>
    </source>
</evidence>
<dbReference type="UniPathway" id="UPA00143"/>
<dbReference type="Pfam" id="PF21361">
    <property type="entry name" value="Sina_ZnF"/>
    <property type="match status" value="1"/>
</dbReference>
<dbReference type="GO" id="GO:0061630">
    <property type="term" value="F:ubiquitin protein ligase activity"/>
    <property type="evidence" value="ECO:0007669"/>
    <property type="project" value="UniProtKB-EC"/>
</dbReference>
<protein>
    <recommendedName>
        <fullName evidence="4">RING-type E3 ubiquitin transferase</fullName>
        <ecNumber evidence="4">2.3.2.27</ecNumber>
    </recommendedName>
</protein>
<evidence type="ECO:0000256" key="4">
    <source>
        <dbReference type="ARBA" id="ARBA00012483"/>
    </source>
</evidence>
<keyword evidence="8" id="KW-0833">Ubl conjugation pathway</keyword>
<evidence type="ECO:0000256" key="6">
    <source>
        <dbReference type="ARBA" id="ARBA00022723"/>
    </source>
</evidence>
<dbReference type="PANTHER" id="PTHR10315">
    <property type="entry name" value="E3 UBIQUITIN PROTEIN LIGASE SIAH"/>
    <property type="match status" value="1"/>
</dbReference>
<dbReference type="InterPro" id="IPR018121">
    <property type="entry name" value="7-in-absentia-prot_TRAF-dom"/>
</dbReference>
<dbReference type="FunFam" id="3.30.40.10:FF:000041">
    <property type="entry name" value="E3 ubiquitin-protein ligase SINAT3"/>
    <property type="match status" value="2"/>
</dbReference>
<keyword evidence="9" id="KW-0862">Zinc</keyword>
<dbReference type="PROSITE" id="PS51081">
    <property type="entry name" value="ZF_SIAH"/>
    <property type="match status" value="2"/>
</dbReference>
<comment type="caution">
    <text evidence="13">The sequence shown here is derived from an EMBL/GenBank/DDBJ whole genome shotgun (WGS) entry which is preliminary data.</text>
</comment>
<feature type="domain" description="SIAH-type" evidence="12">
    <location>
        <begin position="92"/>
        <end position="152"/>
    </location>
</feature>
<comment type="similarity">
    <text evidence="3">Belongs to the SINA (Seven in absentia) family.</text>
</comment>
<dbReference type="FunFam" id="2.60.210.10:FF:000004">
    <property type="entry name" value="E3 ubiquitin-protein ligase SINAT5-like"/>
    <property type="match status" value="1"/>
</dbReference>
<gene>
    <name evidence="13" type="ORF">G4B88_031368</name>
</gene>
<comment type="pathway">
    <text evidence="2">Protein modification; protein ubiquitination.</text>
</comment>
<dbReference type="GO" id="GO:0005737">
    <property type="term" value="C:cytoplasm"/>
    <property type="evidence" value="ECO:0007669"/>
    <property type="project" value="InterPro"/>
</dbReference>
<feature type="domain" description="SIAH-type" evidence="12">
    <location>
        <begin position="330"/>
        <end position="392"/>
    </location>
</feature>
<sequence>MSLGGGFCKEMIESHVTYGDCDASSATTSNLELRNSPFKKGVLTLSENIGIASNNDVHELLECPVCMNLMYPPIHQELGNIRCLALEKVAESLDLPCRYQLLGCNDIFPYYSKLKHEKNCKHRPFSCPYAGAECSVTGDIPFLVMHLRDDHKVDMHDGSTFNHRYFCLHFEAFQLGMAPVYMAFLRFMGDDDEAKQFTYSLEVGGNGRRLMWQGIPRSIRDSHRKVRDSQDGLIIQRNLALFFSGGSRQELKLKLNTMFGSNETEISLGRKLEELIECPVCKSVMYPPIQQCSNGHPLCSRCKSFVNRCPTCRRALGNIRCLVLEQMAESFQLSCAYELFGCNAKFPYPNGLKHEKNCEHRLFNCPNPVLGKSCSFSGNISSLLNHLKRHHKVPIYHGQIYMVTYVGFHIRPPIPAWKMIVLRCFESYFCLYFRQVELFRRGLCYMAFVQFMGDDDEATRFTFKMRVSGYERSVSWRGKPRGIQVSHREIHNNENGIVIPIQFVHYLLAGGHSLSLRVEFSMETFSSTKVIKIS</sequence>
<organism evidence="13 14">
    <name type="scientific">Cannabis sativa</name>
    <name type="common">Hemp</name>
    <name type="synonym">Marijuana</name>
    <dbReference type="NCBI Taxonomy" id="3483"/>
    <lineage>
        <taxon>Eukaryota</taxon>
        <taxon>Viridiplantae</taxon>
        <taxon>Streptophyta</taxon>
        <taxon>Embryophyta</taxon>
        <taxon>Tracheophyta</taxon>
        <taxon>Spermatophyta</taxon>
        <taxon>Magnoliopsida</taxon>
        <taxon>eudicotyledons</taxon>
        <taxon>Gunneridae</taxon>
        <taxon>Pentapetalae</taxon>
        <taxon>rosids</taxon>
        <taxon>fabids</taxon>
        <taxon>Rosales</taxon>
        <taxon>Cannabaceae</taxon>
        <taxon>Cannabis</taxon>
    </lineage>
</organism>
<dbReference type="InterPro" id="IPR013010">
    <property type="entry name" value="Znf_SIAH"/>
</dbReference>
<dbReference type="EC" id="2.3.2.27" evidence="4"/>
<feature type="domain" description="RING-type" evidence="11">
    <location>
        <begin position="278"/>
        <end position="313"/>
    </location>
</feature>
<keyword evidence="7 10" id="KW-0863">Zinc-finger</keyword>